<keyword evidence="3 6" id="KW-0812">Transmembrane</keyword>
<organism evidence="7 8">
    <name type="scientific">Fischerella major NIES-592</name>
    <dbReference type="NCBI Taxonomy" id="210994"/>
    <lineage>
        <taxon>Bacteria</taxon>
        <taxon>Bacillati</taxon>
        <taxon>Cyanobacteriota</taxon>
        <taxon>Cyanophyceae</taxon>
        <taxon>Nostocales</taxon>
        <taxon>Hapalosiphonaceae</taxon>
        <taxon>Fischerella</taxon>
    </lineage>
</organism>
<evidence type="ECO:0000256" key="6">
    <source>
        <dbReference type="SAM" id="Phobius"/>
    </source>
</evidence>
<comment type="caution">
    <text evidence="7">The sequence shown here is derived from an EMBL/GenBank/DDBJ whole genome shotgun (WGS) entry which is preliminary data.</text>
</comment>
<accession>A0A1U7GYS2</accession>
<keyword evidence="8" id="KW-1185">Reference proteome</keyword>
<evidence type="ECO:0000256" key="4">
    <source>
        <dbReference type="ARBA" id="ARBA00022989"/>
    </source>
</evidence>
<dbReference type="Proteomes" id="UP000186391">
    <property type="component" value="Unassembled WGS sequence"/>
</dbReference>
<dbReference type="PIRSF" id="PIRSF035875">
    <property type="entry name" value="RNase_BN"/>
    <property type="match status" value="1"/>
</dbReference>
<dbReference type="GO" id="GO:0005886">
    <property type="term" value="C:plasma membrane"/>
    <property type="evidence" value="ECO:0007669"/>
    <property type="project" value="UniProtKB-SubCell"/>
</dbReference>
<feature type="transmembrane region" description="Helical" evidence="6">
    <location>
        <begin position="254"/>
        <end position="274"/>
    </location>
</feature>
<dbReference type="InterPro" id="IPR017039">
    <property type="entry name" value="Virul_fac_BrkB"/>
</dbReference>
<name>A0A1U7GYS2_9CYAN</name>
<proteinExistence type="predicted"/>
<feature type="transmembrane region" description="Helical" evidence="6">
    <location>
        <begin position="214"/>
        <end position="234"/>
    </location>
</feature>
<sequence length="294" mass="32674">MFSTRFIRFFRHLNFQVLQQVVKESGEHRLPGLAAEMAYNNLLALFPTLAAVLTTIGMLNISQDQVDALAHQVLNFAPEQVPLLLKEFTGQIKLPQSREVVYISFLVALWLASGATSAAMNAMDEIYQIPPNLKQPFWKAKLISLLLTITTIGLVLTASLLVFISDLIVQFVLDSTQIFGAIFLSAWSWLRWLLTLMIIAYAFSIIYRHGPSQWFNGTPIMPGAITGALLWAGVSKLFRVYVSNFGNYNLTYGALSAGIVLLLWLNLSSLVLLIGAQLNVTVGKAIRANNHNNF</sequence>
<gene>
    <name evidence="7" type="ORF">NIES592_13360</name>
</gene>
<comment type="subcellular location">
    <subcellularLocation>
        <location evidence="1">Cell membrane</location>
        <topology evidence="1">Multi-pass membrane protein</topology>
    </subcellularLocation>
</comment>
<feature type="transmembrane region" description="Helical" evidence="6">
    <location>
        <begin position="189"/>
        <end position="207"/>
    </location>
</feature>
<feature type="transmembrane region" description="Helical" evidence="6">
    <location>
        <begin position="100"/>
        <end position="121"/>
    </location>
</feature>
<evidence type="ECO:0000256" key="5">
    <source>
        <dbReference type="ARBA" id="ARBA00023136"/>
    </source>
</evidence>
<evidence type="ECO:0000256" key="3">
    <source>
        <dbReference type="ARBA" id="ARBA00022692"/>
    </source>
</evidence>
<keyword evidence="5 6" id="KW-0472">Membrane</keyword>
<dbReference type="PANTHER" id="PTHR30213">
    <property type="entry name" value="INNER MEMBRANE PROTEIN YHJD"/>
    <property type="match status" value="1"/>
</dbReference>
<dbReference type="NCBIfam" id="TIGR00765">
    <property type="entry name" value="yihY_not_rbn"/>
    <property type="match status" value="1"/>
</dbReference>
<feature type="transmembrane region" description="Helical" evidence="6">
    <location>
        <begin position="38"/>
        <end position="59"/>
    </location>
</feature>
<evidence type="ECO:0000313" key="8">
    <source>
        <dbReference type="Proteomes" id="UP000186391"/>
    </source>
</evidence>
<dbReference type="Pfam" id="PF03631">
    <property type="entry name" value="Virul_fac_BrkB"/>
    <property type="match status" value="1"/>
</dbReference>
<dbReference type="AlphaFoldDB" id="A0A1U7GYS2"/>
<protein>
    <submittedName>
        <fullName evidence="7">Ribonuclease BN</fullName>
    </submittedName>
</protein>
<dbReference type="OrthoDB" id="9775903at2"/>
<dbReference type="EMBL" id="MRCA01000006">
    <property type="protein sequence ID" value="OKH13602.1"/>
    <property type="molecule type" value="Genomic_DNA"/>
</dbReference>
<reference evidence="7 8" key="1">
    <citation type="submission" date="2016-11" db="EMBL/GenBank/DDBJ databases">
        <title>Draft Genome Sequences of Nine Cyanobacterial Strains from Diverse Habitats.</title>
        <authorList>
            <person name="Zhu T."/>
            <person name="Hou S."/>
            <person name="Lu X."/>
            <person name="Hess W.R."/>
        </authorList>
    </citation>
    <scope>NUCLEOTIDE SEQUENCE [LARGE SCALE GENOMIC DNA]</scope>
    <source>
        <strain evidence="7 8">NIES-592</strain>
    </source>
</reference>
<keyword evidence="4 6" id="KW-1133">Transmembrane helix</keyword>
<dbReference type="PANTHER" id="PTHR30213:SF0">
    <property type="entry name" value="UPF0761 MEMBRANE PROTEIN YIHY"/>
    <property type="match status" value="1"/>
</dbReference>
<evidence type="ECO:0000256" key="2">
    <source>
        <dbReference type="ARBA" id="ARBA00022475"/>
    </source>
</evidence>
<evidence type="ECO:0000313" key="7">
    <source>
        <dbReference type="EMBL" id="OKH13602.1"/>
    </source>
</evidence>
<evidence type="ECO:0000256" key="1">
    <source>
        <dbReference type="ARBA" id="ARBA00004651"/>
    </source>
</evidence>
<dbReference type="RefSeq" id="WP_062247227.1">
    <property type="nucleotide sequence ID" value="NZ_MRCA01000006.1"/>
</dbReference>
<keyword evidence="2" id="KW-1003">Cell membrane</keyword>
<feature type="transmembrane region" description="Helical" evidence="6">
    <location>
        <begin position="142"/>
        <end position="169"/>
    </location>
</feature>